<proteinExistence type="predicted"/>
<dbReference type="RefSeq" id="WP_339093928.1">
    <property type="nucleotide sequence ID" value="NZ_LR743508.1"/>
</dbReference>
<protein>
    <recommendedName>
        <fullName evidence="2">Flagellar protein FlaG</fullName>
    </recommendedName>
</protein>
<evidence type="ECO:0008006" key="2">
    <source>
        <dbReference type="Google" id="ProtNLM"/>
    </source>
</evidence>
<accession>A0A679JAI4</accession>
<dbReference type="InterPro" id="IPR035924">
    <property type="entry name" value="FlaG-like_sf"/>
</dbReference>
<dbReference type="AlphaFoldDB" id="A0A679JAI4"/>
<dbReference type="SUPFAM" id="SSF160214">
    <property type="entry name" value="FlaG-like"/>
    <property type="match status" value="1"/>
</dbReference>
<dbReference type="Pfam" id="PF03646">
    <property type="entry name" value="FlaG"/>
    <property type="match status" value="1"/>
</dbReference>
<name>A0A679JAI4_VARPD</name>
<organism evidence="1">
    <name type="scientific">Variovorax paradoxus</name>
    <dbReference type="NCBI Taxonomy" id="34073"/>
    <lineage>
        <taxon>Bacteria</taxon>
        <taxon>Pseudomonadati</taxon>
        <taxon>Pseudomonadota</taxon>
        <taxon>Betaproteobacteria</taxon>
        <taxon>Burkholderiales</taxon>
        <taxon>Comamonadaceae</taxon>
        <taxon>Variovorax</taxon>
    </lineage>
</organism>
<sequence>MSNPVPTIPVKDSPWTQLLAGRAAGAGAGAATAAAAAEGAVDEATPVQVEHAVREVNAALAVREVGLRFEVDKDTDKLIVKVVDRASGEVIRQIPNEEVVRIARLMSEGNGLLVDQAA</sequence>
<dbReference type="Gene3D" id="3.30.160.170">
    <property type="entry name" value="FlaG-like"/>
    <property type="match status" value="1"/>
</dbReference>
<reference evidence="1" key="1">
    <citation type="submission" date="2019-12" db="EMBL/GenBank/DDBJ databases">
        <authorList>
            <person name="Cremers G."/>
        </authorList>
    </citation>
    <scope>NUCLEOTIDE SEQUENCE</scope>
    <source>
        <strain evidence="1">Vvax</strain>
    </source>
</reference>
<dbReference type="PANTHER" id="PTHR37166">
    <property type="entry name" value="PROTEIN FLAG"/>
    <property type="match status" value="1"/>
</dbReference>
<dbReference type="PANTHER" id="PTHR37166:SF1">
    <property type="entry name" value="PROTEIN FLAG"/>
    <property type="match status" value="1"/>
</dbReference>
<evidence type="ECO:0000313" key="1">
    <source>
        <dbReference type="EMBL" id="CAA2109855.1"/>
    </source>
</evidence>
<dbReference type="InterPro" id="IPR005186">
    <property type="entry name" value="FlaG"/>
</dbReference>
<gene>
    <name evidence="1" type="ORF">VVAX_06127</name>
</gene>
<dbReference type="EMBL" id="LR743508">
    <property type="protein sequence ID" value="CAA2109855.1"/>
    <property type="molecule type" value="Genomic_DNA"/>
</dbReference>